<organism evidence="2 3">
    <name type="scientific">Abeliophyllum distichum</name>
    <dbReference type="NCBI Taxonomy" id="126358"/>
    <lineage>
        <taxon>Eukaryota</taxon>
        <taxon>Viridiplantae</taxon>
        <taxon>Streptophyta</taxon>
        <taxon>Embryophyta</taxon>
        <taxon>Tracheophyta</taxon>
        <taxon>Spermatophyta</taxon>
        <taxon>Magnoliopsida</taxon>
        <taxon>eudicotyledons</taxon>
        <taxon>Gunneridae</taxon>
        <taxon>Pentapetalae</taxon>
        <taxon>asterids</taxon>
        <taxon>lamiids</taxon>
        <taxon>Lamiales</taxon>
        <taxon>Oleaceae</taxon>
        <taxon>Forsythieae</taxon>
        <taxon>Abeliophyllum</taxon>
    </lineage>
</organism>
<gene>
    <name evidence="2" type="ORF">Adt_24181</name>
</gene>
<accession>A0ABD1SDS4</accession>
<comment type="caution">
    <text evidence="2">The sequence shown here is derived from an EMBL/GenBank/DDBJ whole genome shotgun (WGS) entry which is preliminary data.</text>
</comment>
<keyword evidence="1" id="KW-0175">Coiled coil</keyword>
<evidence type="ECO:0000256" key="1">
    <source>
        <dbReference type="SAM" id="Coils"/>
    </source>
</evidence>
<reference evidence="3" key="1">
    <citation type="submission" date="2024-07" db="EMBL/GenBank/DDBJ databases">
        <title>Two chromosome-level genome assemblies of Korean endemic species Abeliophyllum distichum and Forsythia ovata (Oleaceae).</title>
        <authorList>
            <person name="Jang H."/>
        </authorList>
    </citation>
    <scope>NUCLEOTIDE SEQUENCE [LARGE SCALE GENOMIC DNA]</scope>
</reference>
<keyword evidence="3" id="KW-1185">Reference proteome</keyword>
<evidence type="ECO:0000313" key="3">
    <source>
        <dbReference type="Proteomes" id="UP001604336"/>
    </source>
</evidence>
<sequence>MEEQVLLFKLDALVAVEADLKAKLDSATENLRQVWSQKRHAKATKKLAEDLAAAVENTVISVNFDFNEMVPEKEKQLAEAKRELKKMKEEQAEAAVEEEAEARTVKSYKKEVPNKPEYLCLANRFMVASGKQLVDRIREVQPKWDLSFLMPAPTDPLSPKDSAAAEFLSFVEPQAEGKAHIPIPILEEGPEYTDLREAAGQ</sequence>
<dbReference type="AlphaFoldDB" id="A0ABD1SDS4"/>
<protein>
    <submittedName>
        <fullName evidence="2">Uncharacterized protein</fullName>
    </submittedName>
</protein>
<feature type="coiled-coil region" evidence="1">
    <location>
        <begin position="70"/>
        <end position="101"/>
    </location>
</feature>
<evidence type="ECO:0000313" key="2">
    <source>
        <dbReference type="EMBL" id="KAL2498631.1"/>
    </source>
</evidence>
<dbReference type="EMBL" id="JBFOLK010000007">
    <property type="protein sequence ID" value="KAL2498631.1"/>
    <property type="molecule type" value="Genomic_DNA"/>
</dbReference>
<name>A0ABD1SDS4_9LAMI</name>
<dbReference type="Proteomes" id="UP001604336">
    <property type="component" value="Unassembled WGS sequence"/>
</dbReference>
<proteinExistence type="predicted"/>